<dbReference type="EMBL" id="JACHIR010000001">
    <property type="protein sequence ID" value="MBB5889586.1"/>
    <property type="molecule type" value="Genomic_DNA"/>
</dbReference>
<protein>
    <recommendedName>
        <fullName evidence="1">PH domain-containing protein</fullName>
    </recommendedName>
</protein>
<proteinExistence type="predicted"/>
<evidence type="ECO:0000313" key="2">
    <source>
        <dbReference type="EMBL" id="MBB5889586.1"/>
    </source>
</evidence>
<keyword evidence="3" id="KW-1185">Reference proteome</keyword>
<gene>
    <name evidence="2" type="ORF">BJ998_000782</name>
</gene>
<dbReference type="Proteomes" id="UP000585638">
    <property type="component" value="Unassembled WGS sequence"/>
</dbReference>
<organism evidence="2 3">
    <name type="scientific">Kutzneria kofuensis</name>
    <dbReference type="NCBI Taxonomy" id="103725"/>
    <lineage>
        <taxon>Bacteria</taxon>
        <taxon>Bacillati</taxon>
        <taxon>Actinomycetota</taxon>
        <taxon>Actinomycetes</taxon>
        <taxon>Pseudonocardiales</taxon>
        <taxon>Pseudonocardiaceae</taxon>
        <taxon>Kutzneria</taxon>
    </lineage>
</organism>
<dbReference type="InterPro" id="IPR057446">
    <property type="entry name" value="PH_bac"/>
</dbReference>
<feature type="domain" description="PH" evidence="1">
    <location>
        <begin position="36"/>
        <end position="158"/>
    </location>
</feature>
<dbReference type="Pfam" id="PF25362">
    <property type="entry name" value="bPH_11"/>
    <property type="match status" value="1"/>
</dbReference>
<reference evidence="2 3" key="1">
    <citation type="submission" date="2020-08" db="EMBL/GenBank/DDBJ databases">
        <title>Sequencing the genomes of 1000 actinobacteria strains.</title>
        <authorList>
            <person name="Klenk H.-P."/>
        </authorList>
    </citation>
    <scope>NUCLEOTIDE SEQUENCE [LARGE SCALE GENOMIC DNA]</scope>
    <source>
        <strain evidence="2 3">DSM 43851</strain>
    </source>
</reference>
<evidence type="ECO:0000259" key="1">
    <source>
        <dbReference type="Pfam" id="PF25362"/>
    </source>
</evidence>
<name>A0A7W9KBQ0_9PSEU</name>
<evidence type="ECO:0000313" key="3">
    <source>
        <dbReference type="Proteomes" id="UP000585638"/>
    </source>
</evidence>
<dbReference type="RefSeq" id="WP_184858535.1">
    <property type="nucleotide sequence ID" value="NZ_BAAAWY010000002.1"/>
</dbReference>
<sequence>MTRLVLVLVVLAFFVLCAAAMWWGWRNRARRQAETLPALPSAPAELGAELLPEASGVYVSTTTDESWQDRVAVGDVGFRSEATLHLHDKGLLIDRVGASPVWIPRDAVRDARVGQGLAGKVMFGDGLLIVRWQVENQLLDSGFRADEKEHYQEWVTALRSMAGVGGGAQ</sequence>
<accession>A0A7W9KBQ0</accession>
<comment type="caution">
    <text evidence="2">The sequence shown here is derived from an EMBL/GenBank/DDBJ whole genome shotgun (WGS) entry which is preliminary data.</text>
</comment>
<dbReference type="AlphaFoldDB" id="A0A7W9KBQ0"/>